<keyword evidence="1" id="KW-0732">Signal</keyword>
<dbReference type="AlphaFoldDB" id="A0A0E9RJ98"/>
<protein>
    <submittedName>
        <fullName evidence="2">Uncharacterized protein</fullName>
    </submittedName>
</protein>
<feature type="chain" id="PRO_5002431710" evidence="1">
    <location>
        <begin position="17"/>
        <end position="41"/>
    </location>
</feature>
<reference evidence="2" key="1">
    <citation type="submission" date="2014-11" db="EMBL/GenBank/DDBJ databases">
        <authorList>
            <person name="Amaro Gonzalez C."/>
        </authorList>
    </citation>
    <scope>NUCLEOTIDE SEQUENCE</scope>
</reference>
<reference evidence="2" key="2">
    <citation type="journal article" date="2015" name="Fish Shellfish Immunol.">
        <title>Early steps in the European eel (Anguilla anguilla)-Vibrio vulnificus interaction in the gills: Role of the RtxA13 toxin.</title>
        <authorList>
            <person name="Callol A."/>
            <person name="Pajuelo D."/>
            <person name="Ebbesson L."/>
            <person name="Teles M."/>
            <person name="MacKenzie S."/>
            <person name="Amaro C."/>
        </authorList>
    </citation>
    <scope>NUCLEOTIDE SEQUENCE</scope>
</reference>
<proteinExistence type="predicted"/>
<feature type="signal peptide" evidence="1">
    <location>
        <begin position="1"/>
        <end position="16"/>
    </location>
</feature>
<name>A0A0E9RJ98_ANGAN</name>
<evidence type="ECO:0000313" key="2">
    <source>
        <dbReference type="EMBL" id="JAH28403.1"/>
    </source>
</evidence>
<sequence length="41" mass="4413">MLLAPLLVHLSPRLSALSQTREVCGANTTGYSKLGEESLKK</sequence>
<dbReference type="EMBL" id="GBXM01080174">
    <property type="protein sequence ID" value="JAH28403.1"/>
    <property type="molecule type" value="Transcribed_RNA"/>
</dbReference>
<evidence type="ECO:0000256" key="1">
    <source>
        <dbReference type="SAM" id="SignalP"/>
    </source>
</evidence>
<accession>A0A0E9RJ98</accession>
<organism evidence="2">
    <name type="scientific">Anguilla anguilla</name>
    <name type="common">European freshwater eel</name>
    <name type="synonym">Muraena anguilla</name>
    <dbReference type="NCBI Taxonomy" id="7936"/>
    <lineage>
        <taxon>Eukaryota</taxon>
        <taxon>Metazoa</taxon>
        <taxon>Chordata</taxon>
        <taxon>Craniata</taxon>
        <taxon>Vertebrata</taxon>
        <taxon>Euteleostomi</taxon>
        <taxon>Actinopterygii</taxon>
        <taxon>Neopterygii</taxon>
        <taxon>Teleostei</taxon>
        <taxon>Anguilliformes</taxon>
        <taxon>Anguillidae</taxon>
        <taxon>Anguilla</taxon>
    </lineage>
</organism>